<name>A0ACB7Y4E4_9ERIC</name>
<proteinExistence type="predicted"/>
<evidence type="ECO:0000313" key="1">
    <source>
        <dbReference type="EMBL" id="KAH7848054.1"/>
    </source>
</evidence>
<dbReference type="EMBL" id="CM037155">
    <property type="protein sequence ID" value="KAH7848054.1"/>
    <property type="molecule type" value="Genomic_DNA"/>
</dbReference>
<accession>A0ACB7Y4E4</accession>
<comment type="caution">
    <text evidence="1">The sequence shown here is derived from an EMBL/GenBank/DDBJ whole genome shotgun (WGS) entry which is preliminary data.</text>
</comment>
<sequence length="234" mass="26489">MPNSTSVASLHPLIRRSLRTKYKSCRNSRASLGDYIYRSIMSRDYIDPDHFLPTLDLSSEHKILDLKNRIEASVGIWKRKMNAKDGKSSWGLGVSLEKREMFEDRAETILLIIKQRFPGIPQSVLDIRKIQYNWVEGKQNLGKVDSLDAWTISLSVPSKLVFFLSSFCFGTIAIVYCDDLADSSNVAPNYCWESKADLEPAMKAVKDSRMTKNVVYFLFSASSACYSIAASSQF</sequence>
<dbReference type="Proteomes" id="UP000828048">
    <property type="component" value="Chromosome 5"/>
</dbReference>
<reference evidence="1 2" key="1">
    <citation type="journal article" date="2021" name="Hortic Res">
        <title>High-quality reference genome and annotation aids understanding of berry development for evergreen blueberry (Vaccinium darrowii).</title>
        <authorList>
            <person name="Yu J."/>
            <person name="Hulse-Kemp A.M."/>
            <person name="Babiker E."/>
            <person name="Staton M."/>
        </authorList>
    </citation>
    <scope>NUCLEOTIDE SEQUENCE [LARGE SCALE GENOMIC DNA]</scope>
    <source>
        <strain evidence="2">cv. NJ 8807/NJ 8810</strain>
        <tissue evidence="1">Young leaf</tissue>
    </source>
</reference>
<keyword evidence="2" id="KW-1185">Reference proteome</keyword>
<evidence type="ECO:0000313" key="2">
    <source>
        <dbReference type="Proteomes" id="UP000828048"/>
    </source>
</evidence>
<organism evidence="1 2">
    <name type="scientific">Vaccinium darrowii</name>
    <dbReference type="NCBI Taxonomy" id="229202"/>
    <lineage>
        <taxon>Eukaryota</taxon>
        <taxon>Viridiplantae</taxon>
        <taxon>Streptophyta</taxon>
        <taxon>Embryophyta</taxon>
        <taxon>Tracheophyta</taxon>
        <taxon>Spermatophyta</taxon>
        <taxon>Magnoliopsida</taxon>
        <taxon>eudicotyledons</taxon>
        <taxon>Gunneridae</taxon>
        <taxon>Pentapetalae</taxon>
        <taxon>asterids</taxon>
        <taxon>Ericales</taxon>
        <taxon>Ericaceae</taxon>
        <taxon>Vaccinioideae</taxon>
        <taxon>Vaccinieae</taxon>
        <taxon>Vaccinium</taxon>
    </lineage>
</organism>
<protein>
    <submittedName>
        <fullName evidence="1">Uncharacterized protein</fullName>
    </submittedName>
</protein>
<gene>
    <name evidence="1" type="ORF">Vadar_033239</name>
</gene>